<dbReference type="PROSITE" id="PS50025">
    <property type="entry name" value="LAM_G_DOMAIN"/>
    <property type="match status" value="1"/>
</dbReference>
<evidence type="ECO:0000256" key="1">
    <source>
        <dbReference type="ARBA" id="ARBA00022729"/>
    </source>
</evidence>
<feature type="transmembrane region" description="Helical" evidence="3">
    <location>
        <begin position="59"/>
        <end position="78"/>
    </location>
</feature>
<dbReference type="NCBIfam" id="TIGR04183">
    <property type="entry name" value="Por_Secre_tail"/>
    <property type="match status" value="1"/>
</dbReference>
<keyword evidence="3" id="KW-0472">Membrane</keyword>
<evidence type="ECO:0000259" key="4">
    <source>
        <dbReference type="PROSITE" id="PS50025"/>
    </source>
</evidence>
<evidence type="ECO:0000313" key="5">
    <source>
        <dbReference type="EMBL" id="TXK33776.1"/>
    </source>
</evidence>
<keyword evidence="6" id="KW-1185">Reference proteome</keyword>
<evidence type="ECO:0000256" key="3">
    <source>
        <dbReference type="SAM" id="Phobius"/>
    </source>
</evidence>
<dbReference type="PANTHER" id="PTHR47635:SF2">
    <property type="entry name" value="LAMG-LIKE JELLYROLL FOLD DOMAIN-CONTAINING PROTEIN"/>
    <property type="match status" value="1"/>
</dbReference>
<dbReference type="GO" id="GO:0005509">
    <property type="term" value="F:calcium ion binding"/>
    <property type="evidence" value="ECO:0007669"/>
    <property type="project" value="InterPro"/>
</dbReference>
<dbReference type="GO" id="GO:0005975">
    <property type="term" value="P:carbohydrate metabolic process"/>
    <property type="evidence" value="ECO:0007669"/>
    <property type="project" value="UniProtKB-ARBA"/>
</dbReference>
<reference evidence="5 6" key="1">
    <citation type="submission" date="2019-08" db="EMBL/GenBank/DDBJ databases">
        <authorList>
            <person name="Shi S."/>
        </authorList>
    </citation>
    <scope>NUCLEOTIDE SEQUENCE [LARGE SCALE GENOMIC DNA]</scope>
    <source>
        <strain evidence="5 6">GY10130</strain>
    </source>
</reference>
<dbReference type="GO" id="GO:0004553">
    <property type="term" value="F:hydrolase activity, hydrolyzing O-glycosyl compounds"/>
    <property type="evidence" value="ECO:0007669"/>
    <property type="project" value="UniProtKB-ARBA"/>
</dbReference>
<accession>A0A5C8J9Q1</accession>
<dbReference type="SMART" id="SM00282">
    <property type="entry name" value="LamG"/>
    <property type="match status" value="2"/>
</dbReference>
<dbReference type="CDD" id="cd00110">
    <property type="entry name" value="LamG"/>
    <property type="match status" value="1"/>
</dbReference>
<dbReference type="SMART" id="SM00560">
    <property type="entry name" value="LamGL"/>
    <property type="match status" value="2"/>
</dbReference>
<dbReference type="Pfam" id="PF13385">
    <property type="entry name" value="Laminin_G_3"/>
    <property type="match status" value="2"/>
</dbReference>
<proteinExistence type="predicted"/>
<dbReference type="InterPro" id="IPR006558">
    <property type="entry name" value="LamG-like"/>
</dbReference>
<dbReference type="InterPro" id="IPR013320">
    <property type="entry name" value="ConA-like_dom_sf"/>
</dbReference>
<dbReference type="EMBL" id="VRTY01000089">
    <property type="protein sequence ID" value="TXK33776.1"/>
    <property type="molecule type" value="Genomic_DNA"/>
</dbReference>
<keyword evidence="2" id="KW-1015">Disulfide bond</keyword>
<dbReference type="OrthoDB" id="9768966at2"/>
<dbReference type="SUPFAM" id="SSF49313">
    <property type="entry name" value="Cadherin-like"/>
    <property type="match status" value="1"/>
</dbReference>
<organism evidence="5 6">
    <name type="scientific">Pontibacter qinzhouensis</name>
    <dbReference type="NCBI Taxonomy" id="2603253"/>
    <lineage>
        <taxon>Bacteria</taxon>
        <taxon>Pseudomonadati</taxon>
        <taxon>Bacteroidota</taxon>
        <taxon>Cytophagia</taxon>
        <taxon>Cytophagales</taxon>
        <taxon>Hymenobacteraceae</taxon>
        <taxon>Pontibacter</taxon>
    </lineage>
</organism>
<keyword evidence="3" id="KW-0812">Transmembrane</keyword>
<gene>
    <name evidence="5" type="ORF">FVR03_18700</name>
</gene>
<sequence>MHDVWHCSCTVGCCNTSCHRITITRMRYIFTPTIIFVSGSLAPKQAPAQPFTFKLLQHFFLVLFVSIYVAALPTNAFARDVLADNACPTNLVHYFGFDEEAGGPYLDYTTNTTAGCTNCPTPTPGLFGGAQNFNGNSRVDFEQTRHFQWGPNSSFTIEVWVRTTEVSGTNQVLIGRDAKDSQAHWWLGITPEGNATFVIRDRTGNTMSLGGENEGTINRKINDGNWHHLVVVRNGTTSTKERHTLNKLYVDGMAIYSLEHPFGSDYLSASPVNIGYLDLQTGYPYRGAIDELMVYDRILSEGEVRARYNNGAGSYCGPNNVSTAIVSEPVTHGVAEQNYFYDVNAVGSPAPTYKLLAAPQGMNINSSTGLITWKPTTVGSYTVTVQATNLVNASEQKFTIEVKQGNGEIAEIIHHWMLHEITGSRYRDYYTPHHAEASDIARPTPITGVVSGGQRFDGQDDGLDVLESPHFNWGADADFTIELWMRTTVTPSGNQVLMGRSAKDSPVQWWLGLNPGGEAVFVMFDWNRRGTAVTSTGKRINDGLWHQFVAVRSAGSNSSRLYIDGELAGQQTYQFEGGFASRSPVNLGYLNEASGYRYQGDLDEVKLFGRPLTAVEIKERYTNVYSAITELLSFEGSYAAGSVLLNWESFNEVDVADFEVQRSEDGEVFTSIGSVAAKGPSSDRLPYNYTDTSPLSGDIYYRLKINKTSGRFTFSNIILVRSGGFMASTFLLFPNPTKRGDVQVEVTKFQVEEEVSFVISDLAGKRISQEQVKTDFNGNLNFKVTITDHMRPGIYNLSVISKTKILSRKLVVVE</sequence>
<dbReference type="InterPro" id="IPR013783">
    <property type="entry name" value="Ig-like_fold"/>
</dbReference>
<dbReference type="InterPro" id="IPR001791">
    <property type="entry name" value="Laminin_G"/>
</dbReference>
<dbReference type="Gene3D" id="2.60.120.200">
    <property type="match status" value="2"/>
</dbReference>
<protein>
    <submittedName>
        <fullName evidence="5">T9SS type A sorting domain-containing protein</fullName>
    </submittedName>
</protein>
<feature type="domain" description="Laminin G" evidence="4">
    <location>
        <begin position="128"/>
        <end position="316"/>
    </location>
</feature>
<comment type="caution">
    <text evidence="5">The sequence shown here is derived from an EMBL/GenBank/DDBJ whole genome shotgun (WGS) entry which is preliminary data.</text>
</comment>
<dbReference type="SUPFAM" id="SSF49899">
    <property type="entry name" value="Concanavalin A-like lectins/glucanases"/>
    <property type="match status" value="2"/>
</dbReference>
<name>A0A5C8J9Q1_9BACT</name>
<evidence type="ECO:0000313" key="6">
    <source>
        <dbReference type="Proteomes" id="UP000321926"/>
    </source>
</evidence>
<dbReference type="GO" id="GO:0016020">
    <property type="term" value="C:membrane"/>
    <property type="evidence" value="ECO:0007669"/>
    <property type="project" value="InterPro"/>
</dbReference>
<dbReference type="PANTHER" id="PTHR47635">
    <property type="entry name" value="CUB DOMAIN-CONTAINING PROTEIN"/>
    <property type="match status" value="1"/>
</dbReference>
<dbReference type="Proteomes" id="UP000321926">
    <property type="component" value="Unassembled WGS sequence"/>
</dbReference>
<dbReference type="Gene3D" id="2.60.40.10">
    <property type="entry name" value="Immunoglobulins"/>
    <property type="match status" value="1"/>
</dbReference>
<dbReference type="InterPro" id="IPR015919">
    <property type="entry name" value="Cadherin-like_sf"/>
</dbReference>
<evidence type="ECO:0000256" key="2">
    <source>
        <dbReference type="ARBA" id="ARBA00023157"/>
    </source>
</evidence>
<dbReference type="InterPro" id="IPR026444">
    <property type="entry name" value="Secre_tail"/>
</dbReference>
<keyword evidence="3" id="KW-1133">Transmembrane helix</keyword>
<dbReference type="Pfam" id="PF05345">
    <property type="entry name" value="He_PIG"/>
    <property type="match status" value="1"/>
</dbReference>
<keyword evidence="1" id="KW-0732">Signal</keyword>
<dbReference type="AlphaFoldDB" id="A0A5C8J9Q1"/>